<gene>
    <name evidence="5" type="ORF">N7498_005186</name>
</gene>
<evidence type="ECO:0000256" key="3">
    <source>
        <dbReference type="SAM" id="MobiDB-lite"/>
    </source>
</evidence>
<evidence type="ECO:0000259" key="4">
    <source>
        <dbReference type="PROSITE" id="PS50103"/>
    </source>
</evidence>
<feature type="zinc finger region" description="C3H1-type" evidence="1">
    <location>
        <begin position="302"/>
        <end position="328"/>
    </location>
</feature>
<dbReference type="Pfam" id="PF25542">
    <property type="entry name" value="zf-CCCH_12"/>
    <property type="match status" value="1"/>
</dbReference>
<dbReference type="SMART" id="SM00356">
    <property type="entry name" value="ZnF_C3H1"/>
    <property type="match status" value="2"/>
</dbReference>
<evidence type="ECO:0000313" key="5">
    <source>
        <dbReference type="EMBL" id="KAJ5204307.1"/>
    </source>
</evidence>
<evidence type="ECO:0000313" key="6">
    <source>
        <dbReference type="Proteomes" id="UP001150904"/>
    </source>
</evidence>
<dbReference type="RefSeq" id="XP_058308786.1">
    <property type="nucleotide sequence ID" value="XM_058452248.1"/>
</dbReference>
<organism evidence="5 6">
    <name type="scientific">Penicillium cinerascens</name>
    <dbReference type="NCBI Taxonomy" id="70096"/>
    <lineage>
        <taxon>Eukaryota</taxon>
        <taxon>Fungi</taxon>
        <taxon>Dikarya</taxon>
        <taxon>Ascomycota</taxon>
        <taxon>Pezizomycotina</taxon>
        <taxon>Eurotiomycetes</taxon>
        <taxon>Eurotiomycetidae</taxon>
        <taxon>Eurotiales</taxon>
        <taxon>Aspergillaceae</taxon>
        <taxon>Penicillium</taxon>
    </lineage>
</organism>
<dbReference type="InterPro" id="IPR057654">
    <property type="entry name" value="Znf-CCCH_tandem"/>
</dbReference>
<dbReference type="GO" id="GO:0008270">
    <property type="term" value="F:zinc ion binding"/>
    <property type="evidence" value="ECO:0007669"/>
    <property type="project" value="UniProtKB-KW"/>
</dbReference>
<feature type="compositionally biased region" description="Polar residues" evidence="3">
    <location>
        <begin position="501"/>
        <end position="522"/>
    </location>
</feature>
<keyword evidence="1" id="KW-0862">Zinc</keyword>
<sequence length="522" mass="58146">MLHGTGVCLPRDLVKMLRESDIDSLHDHLASLSVENKKHNDNLQNLLSQFQSLLSDYSSLKSDYEEVKEGREKYKRQARGQERNPFVLVLVDGDGYLFKERFLKAGSEGGIDAARELSDSVKELMHSTMGLQAENCRVMVRVYANMLGLSKVLARAGMVGHEARSLSPFASGFNRAEGLFDFVDAADKREGSDFKIREMFRLFVDLNQCRHIYFAGCHDTGFGFLLTPHRGSDKITLIKAASFHREFEGFDLPIKELPSVFMSTPLTTTKPIGPLSTKAINTMNTTPGTNGTNGINGTNGCSTKPVCKHFQKGICKYGNGCIKQHIMPNQQLSKPTDESPKKLWSTPAIVGRPLELFATTLPSKAEAEDYIPVNKDGDRLDAYCPHPSADAMDRYHRRAKEAKVCNSYHLSGECGDMSCPYDHSDVSDTIIEVLRYLSLQHPCPKGGACRSIKCYLGHICQKPNCKAVKSWQCRFNHRAHTLDLNTDKYITPIEQNDDENSLSPSVSDESIGGTSSRDTLYL</sequence>
<accession>A0A9W9MN95</accession>
<dbReference type="GeneID" id="83179549"/>
<feature type="region of interest" description="Disordered" evidence="3">
    <location>
        <begin position="494"/>
        <end position="522"/>
    </location>
</feature>
<dbReference type="OrthoDB" id="2270193at2759"/>
<dbReference type="InterPro" id="IPR057683">
    <property type="entry name" value="DUF7923"/>
</dbReference>
<reference evidence="5" key="1">
    <citation type="submission" date="2022-12" db="EMBL/GenBank/DDBJ databases">
        <authorList>
            <person name="Petersen C."/>
        </authorList>
    </citation>
    <scope>NUCLEOTIDE SEQUENCE</scope>
    <source>
        <strain evidence="5">IBT 15544</strain>
    </source>
</reference>
<keyword evidence="1" id="KW-0479">Metal-binding</keyword>
<dbReference type="Pfam" id="PF25540">
    <property type="entry name" value="DUF7923"/>
    <property type="match status" value="1"/>
</dbReference>
<dbReference type="InterPro" id="IPR000571">
    <property type="entry name" value="Znf_CCCH"/>
</dbReference>
<dbReference type="PANTHER" id="PTHR37543:SF1">
    <property type="entry name" value="CCCH ZINC FINGER DNA BINDING PROTEIN (AFU_ORTHOLOGUE AFUA_5G12760)"/>
    <property type="match status" value="1"/>
</dbReference>
<dbReference type="Gene3D" id="4.10.1000.10">
    <property type="entry name" value="Zinc finger, CCCH-type"/>
    <property type="match status" value="1"/>
</dbReference>
<protein>
    <recommendedName>
        <fullName evidence="4">C3H1-type domain-containing protein</fullName>
    </recommendedName>
</protein>
<keyword evidence="1" id="KW-0863">Zinc-finger</keyword>
<dbReference type="Pfam" id="PF25543">
    <property type="entry name" value="zf-CCCH_tandem"/>
    <property type="match status" value="1"/>
</dbReference>
<evidence type="ECO:0000256" key="1">
    <source>
        <dbReference type="PROSITE-ProRule" id="PRU00723"/>
    </source>
</evidence>
<dbReference type="PANTHER" id="PTHR37543">
    <property type="entry name" value="CCCH ZINC FINGER DNA BINDING PROTEIN (AFU_ORTHOLOGUE AFUA_5G12760)"/>
    <property type="match status" value="1"/>
</dbReference>
<comment type="caution">
    <text evidence="5">The sequence shown here is derived from an EMBL/GenBank/DDBJ whole genome shotgun (WGS) entry which is preliminary data.</text>
</comment>
<proteinExistence type="predicted"/>
<keyword evidence="6" id="KW-1185">Reference proteome</keyword>
<dbReference type="PROSITE" id="PS50103">
    <property type="entry name" value="ZF_C3H1"/>
    <property type="match status" value="1"/>
</dbReference>
<keyword evidence="2" id="KW-0175">Coiled coil</keyword>
<dbReference type="AlphaFoldDB" id="A0A9W9MN95"/>
<dbReference type="Proteomes" id="UP001150904">
    <property type="component" value="Unassembled WGS sequence"/>
</dbReference>
<feature type="domain" description="C3H1-type" evidence="4">
    <location>
        <begin position="302"/>
        <end position="328"/>
    </location>
</feature>
<reference evidence="5" key="2">
    <citation type="journal article" date="2023" name="IMA Fungus">
        <title>Comparative genomic study of the Penicillium genus elucidates a diverse pangenome and 15 lateral gene transfer events.</title>
        <authorList>
            <person name="Petersen C."/>
            <person name="Sorensen T."/>
            <person name="Nielsen M.R."/>
            <person name="Sondergaard T.E."/>
            <person name="Sorensen J.L."/>
            <person name="Fitzpatrick D.A."/>
            <person name="Frisvad J.C."/>
            <person name="Nielsen K.L."/>
        </authorList>
    </citation>
    <scope>NUCLEOTIDE SEQUENCE</scope>
    <source>
        <strain evidence="5">IBT 15544</strain>
    </source>
</reference>
<feature type="coiled-coil region" evidence="2">
    <location>
        <begin position="29"/>
        <end position="84"/>
    </location>
</feature>
<dbReference type="EMBL" id="JAPQKR010000012">
    <property type="protein sequence ID" value="KAJ5204307.1"/>
    <property type="molecule type" value="Genomic_DNA"/>
</dbReference>
<evidence type="ECO:0000256" key="2">
    <source>
        <dbReference type="SAM" id="Coils"/>
    </source>
</evidence>
<name>A0A9W9MN95_9EURO</name>